<name>A0A7J6DJQ1_9TELE</name>
<keyword evidence="3" id="KW-1185">Reference proteome</keyword>
<gene>
    <name evidence="2" type="ORF">G5714_001266</name>
</gene>
<reference evidence="2 3" key="1">
    <citation type="submission" date="2020-04" db="EMBL/GenBank/DDBJ databases">
        <title>Chromosome-level genome assembly of a cyprinid fish Onychostoma macrolepis by integration of Nanopore Sequencing, Bionano and Hi-C technology.</title>
        <authorList>
            <person name="Wang D."/>
        </authorList>
    </citation>
    <scope>NUCLEOTIDE SEQUENCE [LARGE SCALE GENOMIC DNA]</scope>
    <source>
        <strain evidence="2">SWU-2019</strain>
        <tissue evidence="2">Muscle</tissue>
    </source>
</reference>
<sequence>MENRERSSSPDHSCVSLKSGRSMGPPPKFSDDPVTSDPRGNRDDQTGDLDSLQPMSPSSCGRHCKISSTVHRPVRFTYQMPQAAPFKATWTFPWGPSSQRCELLPLEAIRAPGLTAQTLCSSFYRSVGLIDLTPRAAPVKKRYESPRSSTPNHAVPCPSAGAVSCSRRSLCGPSRSKD</sequence>
<dbReference type="Proteomes" id="UP000579812">
    <property type="component" value="Unassembled WGS sequence"/>
</dbReference>
<organism evidence="2 3">
    <name type="scientific">Onychostoma macrolepis</name>
    <dbReference type="NCBI Taxonomy" id="369639"/>
    <lineage>
        <taxon>Eukaryota</taxon>
        <taxon>Metazoa</taxon>
        <taxon>Chordata</taxon>
        <taxon>Craniata</taxon>
        <taxon>Vertebrata</taxon>
        <taxon>Euteleostomi</taxon>
        <taxon>Actinopterygii</taxon>
        <taxon>Neopterygii</taxon>
        <taxon>Teleostei</taxon>
        <taxon>Ostariophysi</taxon>
        <taxon>Cypriniformes</taxon>
        <taxon>Cyprinidae</taxon>
        <taxon>Acrossocheilinae</taxon>
        <taxon>Onychostoma</taxon>
    </lineage>
</organism>
<protein>
    <submittedName>
        <fullName evidence="2">Uncharacterized protein</fullName>
    </submittedName>
</protein>
<proteinExistence type="predicted"/>
<feature type="region of interest" description="Disordered" evidence="1">
    <location>
        <begin position="1"/>
        <end position="63"/>
    </location>
</feature>
<accession>A0A7J6DJQ1</accession>
<evidence type="ECO:0000313" key="3">
    <source>
        <dbReference type="Proteomes" id="UP000579812"/>
    </source>
</evidence>
<dbReference type="EMBL" id="JAAMOB010000001">
    <property type="protein sequence ID" value="KAF4119215.1"/>
    <property type="molecule type" value="Genomic_DNA"/>
</dbReference>
<comment type="caution">
    <text evidence="2">The sequence shown here is derived from an EMBL/GenBank/DDBJ whole genome shotgun (WGS) entry which is preliminary data.</text>
</comment>
<feature type="region of interest" description="Disordered" evidence="1">
    <location>
        <begin position="140"/>
        <end position="178"/>
    </location>
</feature>
<dbReference type="AlphaFoldDB" id="A0A7J6DJQ1"/>
<evidence type="ECO:0000313" key="2">
    <source>
        <dbReference type="EMBL" id="KAF4119215.1"/>
    </source>
</evidence>
<evidence type="ECO:0000256" key="1">
    <source>
        <dbReference type="SAM" id="MobiDB-lite"/>
    </source>
</evidence>